<feature type="region of interest" description="Disordered" evidence="1">
    <location>
        <begin position="140"/>
        <end position="185"/>
    </location>
</feature>
<evidence type="ECO:0000256" key="1">
    <source>
        <dbReference type="SAM" id="MobiDB-lite"/>
    </source>
</evidence>
<dbReference type="InterPro" id="IPR027417">
    <property type="entry name" value="P-loop_NTPase"/>
</dbReference>
<dbReference type="Gene3D" id="3.40.50.300">
    <property type="entry name" value="P-loop containing nucleotide triphosphate hydrolases"/>
    <property type="match status" value="1"/>
</dbReference>
<keyword evidence="3" id="KW-1185">Reference proteome</keyword>
<evidence type="ECO:0000313" key="3">
    <source>
        <dbReference type="Proteomes" id="UP000663828"/>
    </source>
</evidence>
<reference evidence="2" key="1">
    <citation type="submission" date="2021-02" db="EMBL/GenBank/DDBJ databases">
        <authorList>
            <person name="Nowell W R."/>
        </authorList>
    </citation>
    <scope>NUCLEOTIDE SEQUENCE</scope>
</reference>
<organism evidence="2 3">
    <name type="scientific">Adineta ricciae</name>
    <name type="common">Rotifer</name>
    <dbReference type="NCBI Taxonomy" id="249248"/>
    <lineage>
        <taxon>Eukaryota</taxon>
        <taxon>Metazoa</taxon>
        <taxon>Spiralia</taxon>
        <taxon>Gnathifera</taxon>
        <taxon>Rotifera</taxon>
        <taxon>Eurotatoria</taxon>
        <taxon>Bdelloidea</taxon>
        <taxon>Adinetida</taxon>
        <taxon>Adinetidae</taxon>
        <taxon>Adineta</taxon>
    </lineage>
</organism>
<dbReference type="EMBL" id="CAJNOR010001891">
    <property type="protein sequence ID" value="CAF1215784.1"/>
    <property type="molecule type" value="Genomic_DNA"/>
</dbReference>
<dbReference type="SUPFAM" id="SSF47391">
    <property type="entry name" value="Dimerization-anchoring domain of cAMP-dependent PK regulatory subunit"/>
    <property type="match status" value="1"/>
</dbReference>
<comment type="caution">
    <text evidence="2">The sequence shown here is derived from an EMBL/GenBank/DDBJ whole genome shotgun (WGS) entry which is preliminary data.</text>
</comment>
<gene>
    <name evidence="2" type="ORF">XAT740_LOCUS24437</name>
</gene>
<name>A0A814XFT4_ADIRI</name>
<dbReference type="AlphaFoldDB" id="A0A814XFT4"/>
<sequence>MTSALKTSEDPVTERKKLYITERQIPALFEALIAGLMNNEPDDHLDFIIESLNELILCNSVNLVRTIMASKPHGIYNNQNAVNYINKKGIDELFEAIMTALMVHKPDDHIAFIRECLDKVQNNPHRVRWDLFVTNNKGALPSRPPTLRNRQKILPPMRSTNSTPRTSQSLDRKAPVKAPTLPPIDHNKRLSQNLPLLLLLSSSNSTKLCARLLERYNQVSFLSIEDIANIDYDSPLDLSKQEHRYQCIQNAIEQYRSTSHGFIIAGHLDEKHFYRKWLEKLGRIDAMIILSSDRLNVANRNLNITQINPNNDFDVILAEAARVTDEIFPLNISKTKSSELTQPTSNGQRVPIIFCIDNYQLPVKEAKHPRISARLSLDAEFENIEDENEEEINNSFVHALAEQIAEDFSYKSIHYTDFKQSFLRFDQLKTTMIDSMSTCTGYVIDGFPTSSDELRKFQTEIGPCSALIYIGEEQPETNNEEFNAIIDKFKAENKAIYVDGRVEVDEIYEDLKKDILKRI</sequence>
<evidence type="ECO:0000313" key="2">
    <source>
        <dbReference type="EMBL" id="CAF1215784.1"/>
    </source>
</evidence>
<protein>
    <submittedName>
        <fullName evidence="2">Uncharacterized protein</fullName>
    </submittedName>
</protein>
<proteinExistence type="predicted"/>
<accession>A0A814XFT4</accession>
<feature type="compositionally biased region" description="Polar residues" evidence="1">
    <location>
        <begin position="158"/>
        <end position="169"/>
    </location>
</feature>
<dbReference type="Proteomes" id="UP000663828">
    <property type="component" value="Unassembled WGS sequence"/>
</dbReference>